<evidence type="ECO:0000313" key="1">
    <source>
        <dbReference type="EMBL" id="SMC28246.1"/>
    </source>
</evidence>
<dbReference type="Proteomes" id="UP000192783">
    <property type="component" value="Unassembled WGS sequence"/>
</dbReference>
<evidence type="ECO:0000313" key="2">
    <source>
        <dbReference type="Proteomes" id="UP000192783"/>
    </source>
</evidence>
<protein>
    <submittedName>
        <fullName evidence="1">Uncharacterized protein</fullName>
    </submittedName>
</protein>
<dbReference type="AlphaFoldDB" id="A0A1W1XWE0"/>
<gene>
    <name evidence="1" type="ORF">SAMN02746041_03210</name>
</gene>
<dbReference type="STRING" id="1121390.SAMN02746041_03210"/>
<dbReference type="EMBL" id="FWXF01000030">
    <property type="protein sequence ID" value="SMC28246.1"/>
    <property type="molecule type" value="Genomic_DNA"/>
</dbReference>
<sequence length="49" mass="5501">VNVAQVAMLGFCLPHNFKQKDLLEGLTLREVGVRCGYSREWCVANLPPQ</sequence>
<name>A0A1W1XWE0_9BACT</name>
<feature type="non-terminal residue" evidence="1">
    <location>
        <position position="1"/>
    </location>
</feature>
<reference evidence="1 2" key="1">
    <citation type="submission" date="2017-04" db="EMBL/GenBank/DDBJ databases">
        <authorList>
            <person name="Afonso C.L."/>
            <person name="Miller P.J."/>
            <person name="Scott M.A."/>
            <person name="Spackman E."/>
            <person name="Goraichik I."/>
            <person name="Dimitrov K.M."/>
            <person name="Suarez D.L."/>
            <person name="Swayne D.E."/>
        </authorList>
    </citation>
    <scope>NUCLEOTIDE SEQUENCE [LARGE SCALE GENOMIC DNA]</scope>
    <source>
        <strain evidence="1 2">DSM 13146</strain>
    </source>
</reference>
<keyword evidence="2" id="KW-1185">Reference proteome</keyword>
<organism evidence="1 2">
    <name type="scientific">Desulfacinum hydrothermale DSM 13146</name>
    <dbReference type="NCBI Taxonomy" id="1121390"/>
    <lineage>
        <taxon>Bacteria</taxon>
        <taxon>Pseudomonadati</taxon>
        <taxon>Thermodesulfobacteriota</taxon>
        <taxon>Syntrophobacteria</taxon>
        <taxon>Syntrophobacterales</taxon>
        <taxon>Syntrophobacteraceae</taxon>
        <taxon>Desulfacinum</taxon>
    </lineage>
</organism>
<proteinExistence type="predicted"/>
<accession>A0A1W1XWE0</accession>